<dbReference type="PANTHER" id="PTHR45931">
    <property type="entry name" value="SI:CH211-59O9.10"/>
    <property type="match status" value="1"/>
</dbReference>
<dbReference type="PANTHER" id="PTHR45931:SF3">
    <property type="entry name" value="RING ZINC FINGER-CONTAINING PROTEIN"/>
    <property type="match status" value="1"/>
</dbReference>
<dbReference type="InterPro" id="IPR051834">
    <property type="entry name" value="RING_finger_E3_ligase"/>
</dbReference>
<dbReference type="Proteomes" id="UP001187192">
    <property type="component" value="Unassembled WGS sequence"/>
</dbReference>
<keyword evidence="7" id="KW-1185">Reference proteome</keyword>
<feature type="domain" description="RING-type" evidence="5">
    <location>
        <begin position="78"/>
        <end position="119"/>
    </location>
</feature>
<reference evidence="6" key="1">
    <citation type="submission" date="2023-07" db="EMBL/GenBank/DDBJ databases">
        <title>draft genome sequence of fig (Ficus carica).</title>
        <authorList>
            <person name="Takahashi T."/>
            <person name="Nishimura K."/>
        </authorList>
    </citation>
    <scope>NUCLEOTIDE SEQUENCE</scope>
</reference>
<evidence type="ECO:0000259" key="5">
    <source>
        <dbReference type="PROSITE" id="PS50089"/>
    </source>
</evidence>
<dbReference type="SUPFAM" id="SSF57850">
    <property type="entry name" value="RING/U-box"/>
    <property type="match status" value="1"/>
</dbReference>
<evidence type="ECO:0000256" key="3">
    <source>
        <dbReference type="ARBA" id="ARBA00022833"/>
    </source>
</evidence>
<dbReference type="GO" id="GO:0005634">
    <property type="term" value="C:nucleus"/>
    <property type="evidence" value="ECO:0007669"/>
    <property type="project" value="TreeGrafter"/>
</dbReference>
<organism evidence="6 7">
    <name type="scientific">Ficus carica</name>
    <name type="common">Common fig</name>
    <dbReference type="NCBI Taxonomy" id="3494"/>
    <lineage>
        <taxon>Eukaryota</taxon>
        <taxon>Viridiplantae</taxon>
        <taxon>Streptophyta</taxon>
        <taxon>Embryophyta</taxon>
        <taxon>Tracheophyta</taxon>
        <taxon>Spermatophyta</taxon>
        <taxon>Magnoliopsida</taxon>
        <taxon>eudicotyledons</taxon>
        <taxon>Gunneridae</taxon>
        <taxon>Pentapetalae</taxon>
        <taxon>rosids</taxon>
        <taxon>fabids</taxon>
        <taxon>Rosales</taxon>
        <taxon>Moraceae</taxon>
        <taxon>Ficeae</taxon>
        <taxon>Ficus</taxon>
    </lineage>
</organism>
<dbReference type="EMBL" id="BTGU01000034">
    <property type="protein sequence ID" value="GMN50618.1"/>
    <property type="molecule type" value="Genomic_DNA"/>
</dbReference>
<dbReference type="PROSITE" id="PS50089">
    <property type="entry name" value="ZF_RING_2"/>
    <property type="match status" value="1"/>
</dbReference>
<evidence type="ECO:0000313" key="6">
    <source>
        <dbReference type="EMBL" id="GMN50618.1"/>
    </source>
</evidence>
<keyword evidence="1" id="KW-0479">Metal-binding</keyword>
<dbReference type="InterPro" id="IPR013083">
    <property type="entry name" value="Znf_RING/FYVE/PHD"/>
</dbReference>
<dbReference type="GO" id="GO:0006511">
    <property type="term" value="P:ubiquitin-dependent protein catabolic process"/>
    <property type="evidence" value="ECO:0007669"/>
    <property type="project" value="TreeGrafter"/>
</dbReference>
<comment type="caution">
    <text evidence="6">The sequence shown here is derived from an EMBL/GenBank/DDBJ whole genome shotgun (WGS) entry which is preliminary data.</text>
</comment>
<keyword evidence="3" id="KW-0862">Zinc</keyword>
<accession>A0AA88D981</accession>
<dbReference type="Gene3D" id="3.30.40.10">
    <property type="entry name" value="Zinc/RING finger domain, C3HC4 (zinc finger)"/>
    <property type="match status" value="1"/>
</dbReference>
<dbReference type="Pfam" id="PF13639">
    <property type="entry name" value="zf-RING_2"/>
    <property type="match status" value="1"/>
</dbReference>
<evidence type="ECO:0000313" key="7">
    <source>
        <dbReference type="Proteomes" id="UP001187192"/>
    </source>
</evidence>
<dbReference type="GO" id="GO:0061630">
    <property type="term" value="F:ubiquitin protein ligase activity"/>
    <property type="evidence" value="ECO:0007669"/>
    <property type="project" value="TreeGrafter"/>
</dbReference>
<evidence type="ECO:0000256" key="1">
    <source>
        <dbReference type="ARBA" id="ARBA00022723"/>
    </source>
</evidence>
<dbReference type="GO" id="GO:0008270">
    <property type="term" value="F:zinc ion binding"/>
    <property type="evidence" value="ECO:0007669"/>
    <property type="project" value="UniProtKB-KW"/>
</dbReference>
<protein>
    <recommendedName>
        <fullName evidence="5">RING-type domain-containing protein</fullName>
    </recommendedName>
</protein>
<name>A0AA88D981_FICCA</name>
<sequence length="135" mass="14926">MATLISESNFRPPISPMIIDQQFDLDEVLTLPEEYSTPYDHHHHDHQILTVSEASVQDPLIVDCMPTVTISTVDVDSCVVCMESFHSGESAERVPCGHVYHACCIATWLSVCKSCPLCRCRISGADQLSCDTGKQ</sequence>
<gene>
    <name evidence="6" type="ORF">TIFTF001_019787</name>
</gene>
<keyword evidence="2 4" id="KW-0863">Zinc-finger</keyword>
<dbReference type="AlphaFoldDB" id="A0AA88D981"/>
<evidence type="ECO:0000256" key="2">
    <source>
        <dbReference type="ARBA" id="ARBA00022771"/>
    </source>
</evidence>
<dbReference type="InterPro" id="IPR001841">
    <property type="entry name" value="Znf_RING"/>
</dbReference>
<proteinExistence type="predicted"/>
<dbReference type="SMART" id="SM00184">
    <property type="entry name" value="RING"/>
    <property type="match status" value="1"/>
</dbReference>
<evidence type="ECO:0000256" key="4">
    <source>
        <dbReference type="PROSITE-ProRule" id="PRU00175"/>
    </source>
</evidence>
<dbReference type="Gramene" id="FCD_00008307-RA">
    <property type="protein sequence ID" value="FCD_00008307-RA:cds"/>
    <property type="gene ID" value="FCD_00008307"/>
</dbReference>